<gene>
    <name evidence="2" type="ORF">PLEPLA_LOCUS30830</name>
</gene>
<evidence type="ECO:0000313" key="3">
    <source>
        <dbReference type="Proteomes" id="UP001153269"/>
    </source>
</evidence>
<sequence>MSLEPRGPGPDDYSKGCGVSGVRESLEDHMSRCGNAVNGTAALLSLRLPSPFPPPLSRGEDEAVTAQLGSMQLLL</sequence>
<keyword evidence="3" id="KW-1185">Reference proteome</keyword>
<evidence type="ECO:0000256" key="1">
    <source>
        <dbReference type="SAM" id="MobiDB-lite"/>
    </source>
</evidence>
<dbReference type="EMBL" id="CADEAL010003001">
    <property type="protein sequence ID" value="CAB1443114.1"/>
    <property type="molecule type" value="Genomic_DNA"/>
</dbReference>
<feature type="region of interest" description="Disordered" evidence="1">
    <location>
        <begin position="1"/>
        <end position="20"/>
    </location>
</feature>
<comment type="caution">
    <text evidence="2">The sequence shown here is derived from an EMBL/GenBank/DDBJ whole genome shotgun (WGS) entry which is preliminary data.</text>
</comment>
<accession>A0A9N7V506</accession>
<protein>
    <submittedName>
        <fullName evidence="2">Uncharacterized protein</fullName>
    </submittedName>
</protein>
<dbReference type="Proteomes" id="UP001153269">
    <property type="component" value="Unassembled WGS sequence"/>
</dbReference>
<reference evidence="2" key="1">
    <citation type="submission" date="2020-03" db="EMBL/GenBank/DDBJ databases">
        <authorList>
            <person name="Weist P."/>
        </authorList>
    </citation>
    <scope>NUCLEOTIDE SEQUENCE</scope>
</reference>
<organism evidence="2 3">
    <name type="scientific">Pleuronectes platessa</name>
    <name type="common">European plaice</name>
    <dbReference type="NCBI Taxonomy" id="8262"/>
    <lineage>
        <taxon>Eukaryota</taxon>
        <taxon>Metazoa</taxon>
        <taxon>Chordata</taxon>
        <taxon>Craniata</taxon>
        <taxon>Vertebrata</taxon>
        <taxon>Euteleostomi</taxon>
        <taxon>Actinopterygii</taxon>
        <taxon>Neopterygii</taxon>
        <taxon>Teleostei</taxon>
        <taxon>Neoteleostei</taxon>
        <taxon>Acanthomorphata</taxon>
        <taxon>Carangaria</taxon>
        <taxon>Pleuronectiformes</taxon>
        <taxon>Pleuronectoidei</taxon>
        <taxon>Pleuronectidae</taxon>
        <taxon>Pleuronectes</taxon>
    </lineage>
</organism>
<proteinExistence type="predicted"/>
<evidence type="ECO:0000313" key="2">
    <source>
        <dbReference type="EMBL" id="CAB1443114.1"/>
    </source>
</evidence>
<dbReference type="AlphaFoldDB" id="A0A9N7V506"/>
<name>A0A9N7V506_PLEPL</name>